<comment type="similarity">
    <text evidence="8">Belongs to the binding-protein-dependent transport system permease family.</text>
</comment>
<protein>
    <submittedName>
        <fullName evidence="10">ABC transporter permease</fullName>
    </submittedName>
</protein>
<feature type="transmembrane region" description="Helical" evidence="8">
    <location>
        <begin position="184"/>
        <end position="208"/>
    </location>
</feature>
<dbReference type="RefSeq" id="WP_188802137.1">
    <property type="nucleotide sequence ID" value="NZ_BMOK01000004.1"/>
</dbReference>
<evidence type="ECO:0000313" key="11">
    <source>
        <dbReference type="Proteomes" id="UP000654670"/>
    </source>
</evidence>
<dbReference type="PANTHER" id="PTHR43357:SF4">
    <property type="entry name" value="INNER MEMBRANE ABC TRANSPORTER PERMEASE PROTEIN YDCV"/>
    <property type="match status" value="1"/>
</dbReference>
<reference evidence="10" key="2">
    <citation type="submission" date="2020-09" db="EMBL/GenBank/DDBJ databases">
        <authorList>
            <person name="Sun Q."/>
            <person name="Ohkuma M."/>
        </authorList>
    </citation>
    <scope>NUCLEOTIDE SEQUENCE</scope>
    <source>
        <strain evidence="10">JCM 15325</strain>
    </source>
</reference>
<feature type="domain" description="ABC transmembrane type-1" evidence="9">
    <location>
        <begin position="61"/>
        <end position="248"/>
    </location>
</feature>
<proteinExistence type="inferred from homology"/>
<sequence length="284" mass="31408">MRKSFSSSLILSLFVLLMCVPFLLTFVYSISTEWGKSILPTGLTLQWYEQLYADPRFIQSVVRSCLLTFGTLIAVLIIVVPSIVMISIYLPKAEKFMKPTVLMPYAIPGVVLATGLLRTYSGSPVPLTAVLSGGIFIYALPFMYQSIHNNLREVDAKTLMEASEILGASKLQAFVRLLLPNIKIGIMVGSLLTFSTFLGEFQITNMLLGGDFETIRIYMLRVMKINGHLSSAVVVTYFLLLLMISAVIVKATSRKSYKLMAGQEETTLSISEMKGSASNELLND</sequence>
<evidence type="ECO:0000256" key="8">
    <source>
        <dbReference type="RuleBase" id="RU363032"/>
    </source>
</evidence>
<reference evidence="10" key="1">
    <citation type="journal article" date="2014" name="Int. J. Syst. Evol. Microbiol.">
        <title>Complete genome sequence of Corynebacterium casei LMG S-19264T (=DSM 44701T), isolated from a smear-ripened cheese.</title>
        <authorList>
            <consortium name="US DOE Joint Genome Institute (JGI-PGF)"/>
            <person name="Walter F."/>
            <person name="Albersmeier A."/>
            <person name="Kalinowski J."/>
            <person name="Ruckert C."/>
        </authorList>
    </citation>
    <scope>NUCLEOTIDE SEQUENCE</scope>
    <source>
        <strain evidence="10">JCM 15325</strain>
    </source>
</reference>
<gene>
    <name evidence="10" type="ORF">GCM10007968_11480</name>
</gene>
<dbReference type="InterPro" id="IPR035906">
    <property type="entry name" value="MetI-like_sf"/>
</dbReference>
<dbReference type="PANTHER" id="PTHR43357">
    <property type="entry name" value="INNER MEMBRANE ABC TRANSPORTER PERMEASE PROTEIN YDCV"/>
    <property type="match status" value="1"/>
</dbReference>
<keyword evidence="6 8" id="KW-1133">Transmembrane helix</keyword>
<dbReference type="GO" id="GO:0055085">
    <property type="term" value="P:transmembrane transport"/>
    <property type="evidence" value="ECO:0007669"/>
    <property type="project" value="InterPro"/>
</dbReference>
<dbReference type="Pfam" id="PF00528">
    <property type="entry name" value="BPD_transp_1"/>
    <property type="match status" value="1"/>
</dbReference>
<dbReference type="GO" id="GO:0005886">
    <property type="term" value="C:plasma membrane"/>
    <property type="evidence" value="ECO:0007669"/>
    <property type="project" value="UniProtKB-SubCell"/>
</dbReference>
<evidence type="ECO:0000256" key="4">
    <source>
        <dbReference type="ARBA" id="ARBA00022519"/>
    </source>
</evidence>
<evidence type="ECO:0000256" key="1">
    <source>
        <dbReference type="ARBA" id="ARBA00004429"/>
    </source>
</evidence>
<feature type="transmembrane region" description="Helical" evidence="8">
    <location>
        <begin position="102"/>
        <end position="120"/>
    </location>
</feature>
<keyword evidence="4" id="KW-0997">Cell inner membrane</keyword>
<dbReference type="Gene3D" id="1.10.3720.10">
    <property type="entry name" value="MetI-like"/>
    <property type="match status" value="1"/>
</dbReference>
<dbReference type="PROSITE" id="PS50928">
    <property type="entry name" value="ABC_TM1"/>
    <property type="match status" value="1"/>
</dbReference>
<keyword evidence="3" id="KW-1003">Cell membrane</keyword>
<organism evidence="10 11">
    <name type="scientific">Sporolactobacillus putidus</name>
    <dbReference type="NCBI Taxonomy" id="492735"/>
    <lineage>
        <taxon>Bacteria</taxon>
        <taxon>Bacillati</taxon>
        <taxon>Bacillota</taxon>
        <taxon>Bacilli</taxon>
        <taxon>Bacillales</taxon>
        <taxon>Sporolactobacillaceae</taxon>
        <taxon>Sporolactobacillus</taxon>
    </lineage>
</organism>
<comment type="subcellular location">
    <subcellularLocation>
        <location evidence="1">Cell inner membrane</location>
        <topology evidence="1">Multi-pass membrane protein</topology>
    </subcellularLocation>
    <subcellularLocation>
        <location evidence="8">Cell membrane</location>
        <topology evidence="8">Multi-pass membrane protein</topology>
    </subcellularLocation>
</comment>
<name>A0A917S0K1_9BACL</name>
<keyword evidence="2 8" id="KW-0813">Transport</keyword>
<evidence type="ECO:0000256" key="5">
    <source>
        <dbReference type="ARBA" id="ARBA00022692"/>
    </source>
</evidence>
<keyword evidence="5 8" id="KW-0812">Transmembrane</keyword>
<feature type="transmembrane region" description="Helical" evidence="8">
    <location>
        <begin position="228"/>
        <end position="249"/>
    </location>
</feature>
<dbReference type="InterPro" id="IPR000515">
    <property type="entry name" value="MetI-like"/>
</dbReference>
<keyword evidence="7 8" id="KW-0472">Membrane</keyword>
<evidence type="ECO:0000256" key="7">
    <source>
        <dbReference type="ARBA" id="ARBA00023136"/>
    </source>
</evidence>
<dbReference type="EMBL" id="BMOK01000004">
    <property type="protein sequence ID" value="GGL49028.1"/>
    <property type="molecule type" value="Genomic_DNA"/>
</dbReference>
<feature type="transmembrane region" description="Helical" evidence="8">
    <location>
        <begin position="126"/>
        <end position="144"/>
    </location>
</feature>
<dbReference type="Proteomes" id="UP000654670">
    <property type="component" value="Unassembled WGS sequence"/>
</dbReference>
<dbReference type="CDD" id="cd06261">
    <property type="entry name" value="TM_PBP2"/>
    <property type="match status" value="1"/>
</dbReference>
<feature type="transmembrane region" description="Helical" evidence="8">
    <location>
        <begin position="66"/>
        <end position="90"/>
    </location>
</feature>
<evidence type="ECO:0000256" key="6">
    <source>
        <dbReference type="ARBA" id="ARBA00022989"/>
    </source>
</evidence>
<evidence type="ECO:0000259" key="9">
    <source>
        <dbReference type="PROSITE" id="PS50928"/>
    </source>
</evidence>
<evidence type="ECO:0000256" key="3">
    <source>
        <dbReference type="ARBA" id="ARBA00022475"/>
    </source>
</evidence>
<accession>A0A917S0K1</accession>
<evidence type="ECO:0000256" key="2">
    <source>
        <dbReference type="ARBA" id="ARBA00022448"/>
    </source>
</evidence>
<evidence type="ECO:0000313" key="10">
    <source>
        <dbReference type="EMBL" id="GGL49028.1"/>
    </source>
</evidence>
<comment type="caution">
    <text evidence="10">The sequence shown here is derived from an EMBL/GenBank/DDBJ whole genome shotgun (WGS) entry which is preliminary data.</text>
</comment>
<keyword evidence="11" id="KW-1185">Reference proteome</keyword>
<dbReference type="AlphaFoldDB" id="A0A917S0K1"/>
<dbReference type="SUPFAM" id="SSF161098">
    <property type="entry name" value="MetI-like"/>
    <property type="match status" value="1"/>
</dbReference>